<dbReference type="InterPro" id="IPR053202">
    <property type="entry name" value="EGF_Rcpt_Signaling_Reg"/>
</dbReference>
<organism evidence="2 3">
    <name type="scientific">Roseibium marinum</name>
    <dbReference type="NCBI Taxonomy" id="281252"/>
    <lineage>
        <taxon>Bacteria</taxon>
        <taxon>Pseudomonadati</taxon>
        <taxon>Pseudomonadota</taxon>
        <taxon>Alphaproteobacteria</taxon>
        <taxon>Hyphomicrobiales</taxon>
        <taxon>Stappiaceae</taxon>
        <taxon>Roseibium</taxon>
    </lineage>
</organism>
<name>A0A2S3UUE0_9HYPH</name>
<dbReference type="GO" id="GO:0008168">
    <property type="term" value="F:methyltransferase activity"/>
    <property type="evidence" value="ECO:0007669"/>
    <property type="project" value="UniProtKB-KW"/>
</dbReference>
<evidence type="ECO:0000259" key="1">
    <source>
        <dbReference type="Pfam" id="PF05050"/>
    </source>
</evidence>
<dbReference type="Gene3D" id="3.40.50.150">
    <property type="entry name" value="Vaccinia Virus protein VP39"/>
    <property type="match status" value="1"/>
</dbReference>
<dbReference type="Pfam" id="PF05050">
    <property type="entry name" value="Methyltransf_21"/>
    <property type="match status" value="1"/>
</dbReference>
<dbReference type="InterPro" id="IPR006342">
    <property type="entry name" value="FkbM_mtfrase"/>
</dbReference>
<keyword evidence="2" id="KW-0489">Methyltransferase</keyword>
<keyword evidence="2" id="KW-0808">Transferase</keyword>
<dbReference type="OrthoDB" id="938855at2"/>
<comment type="caution">
    <text evidence="2">The sequence shown here is derived from an EMBL/GenBank/DDBJ whole genome shotgun (WGS) entry which is preliminary data.</text>
</comment>
<dbReference type="EMBL" id="PPCN01000005">
    <property type="protein sequence ID" value="POF31079.1"/>
    <property type="molecule type" value="Genomic_DNA"/>
</dbReference>
<reference evidence="2 3" key="1">
    <citation type="submission" date="2018-01" db="EMBL/GenBank/DDBJ databases">
        <title>Genomic Encyclopedia of Archaeal and Bacterial Type Strains, Phase II (KMG-II): from individual species to whole genera.</title>
        <authorList>
            <person name="Goeker M."/>
        </authorList>
    </citation>
    <scope>NUCLEOTIDE SEQUENCE [LARGE SCALE GENOMIC DNA]</scope>
    <source>
        <strain evidence="2 3">DSM 17023</strain>
    </source>
</reference>
<dbReference type="GO" id="GO:0005737">
    <property type="term" value="C:cytoplasm"/>
    <property type="evidence" value="ECO:0007669"/>
    <property type="project" value="GOC"/>
</dbReference>
<dbReference type="PANTHER" id="PTHR34009">
    <property type="entry name" value="PROTEIN STAR"/>
    <property type="match status" value="1"/>
</dbReference>
<protein>
    <submittedName>
        <fullName evidence="2">FkbM family methyltransferase</fullName>
    </submittedName>
</protein>
<dbReference type="SUPFAM" id="SSF53335">
    <property type="entry name" value="S-adenosyl-L-methionine-dependent methyltransferases"/>
    <property type="match status" value="1"/>
</dbReference>
<dbReference type="InterPro" id="IPR029063">
    <property type="entry name" value="SAM-dependent_MTases_sf"/>
</dbReference>
<evidence type="ECO:0000313" key="3">
    <source>
        <dbReference type="Proteomes" id="UP000236959"/>
    </source>
</evidence>
<gene>
    <name evidence="2" type="ORF">CLV41_105259</name>
</gene>
<dbReference type="GO" id="GO:0006888">
    <property type="term" value="P:endoplasmic reticulum to Golgi vesicle-mediated transport"/>
    <property type="evidence" value="ECO:0007669"/>
    <property type="project" value="TreeGrafter"/>
</dbReference>
<dbReference type="Proteomes" id="UP000236959">
    <property type="component" value="Unassembled WGS sequence"/>
</dbReference>
<dbReference type="PANTHER" id="PTHR34009:SF2">
    <property type="entry name" value="PROTEIN STAR"/>
    <property type="match status" value="1"/>
</dbReference>
<dbReference type="GO" id="GO:0016197">
    <property type="term" value="P:endosomal transport"/>
    <property type="evidence" value="ECO:0007669"/>
    <property type="project" value="TreeGrafter"/>
</dbReference>
<dbReference type="GO" id="GO:0005886">
    <property type="term" value="C:plasma membrane"/>
    <property type="evidence" value="ECO:0007669"/>
    <property type="project" value="TreeGrafter"/>
</dbReference>
<proteinExistence type="predicted"/>
<evidence type="ECO:0000313" key="2">
    <source>
        <dbReference type="EMBL" id="POF31079.1"/>
    </source>
</evidence>
<accession>A0A2S3UUE0</accession>
<keyword evidence="3" id="KW-1185">Reference proteome</keyword>
<dbReference type="AlphaFoldDB" id="A0A2S3UUE0"/>
<feature type="domain" description="Methyltransferase FkbM" evidence="1">
    <location>
        <begin position="87"/>
        <end position="250"/>
    </location>
</feature>
<sequence>MAIRNHLLRLVANISITFIKRKSIQQILFNGIRLQRQELGDILVDRNLKFLGYCLGRREWSKSQILQDLWVCFELGEKPNGFFVEFGATNGLVNSNTWLLETKFGWKGILAEPNPVWHAELKNNRSAHIEELCVFSKSGETVEFLTTDDSDPELSSIAGFSEDDHFAGVRQSGNRLSIGTISLSDLLVKYDAPETIDYISIDTEGSELDILKAFDFDRYKFRLLSIELNPKTESKIQKLLEDKGYERVFPVFSQWDGWFRRAGGV</sequence>
<dbReference type="GO" id="GO:0032259">
    <property type="term" value="P:methylation"/>
    <property type="evidence" value="ECO:0007669"/>
    <property type="project" value="UniProtKB-KW"/>
</dbReference>